<evidence type="ECO:0000256" key="8">
    <source>
        <dbReference type="ARBA" id="ARBA00049933"/>
    </source>
</evidence>
<dbReference type="PIRSF" id="PIRSF000090">
    <property type="entry name" value="Beta-ETF"/>
    <property type="match status" value="1"/>
</dbReference>
<dbReference type="EMBL" id="JXBB01000001">
    <property type="protein sequence ID" value="OAR05593.1"/>
    <property type="molecule type" value="Genomic_DNA"/>
</dbReference>
<dbReference type="PROSITE" id="PS01065">
    <property type="entry name" value="ETF_BETA"/>
    <property type="match status" value="1"/>
</dbReference>
<comment type="function">
    <text evidence="6">The electron transfer flavoprotein serves as a specific electron acceptor for other dehydrogenases. It transfers the electrons to the main respiratory chain via ETF-ubiquinone oxidoreductase (ETF dehydrogenase).</text>
</comment>
<accession>A0A132NBW7</accession>
<proteinExistence type="inferred from homology"/>
<evidence type="ECO:0000256" key="6">
    <source>
        <dbReference type="ARBA" id="ARBA00025649"/>
    </source>
</evidence>
<dbReference type="PANTHER" id="PTHR21294:SF8">
    <property type="entry name" value="ELECTRON TRANSFER FLAVOPROTEIN SUBUNIT BETA"/>
    <property type="match status" value="1"/>
</dbReference>
<comment type="subunit">
    <text evidence="2">Heterodimer of an alpha and a beta subunit.</text>
</comment>
<dbReference type="RefSeq" id="WP_066197920.1">
    <property type="nucleotide sequence ID" value="NZ_CBCSAS010000003.1"/>
</dbReference>
<feature type="domain" description="Electron transfer flavoprotein alpha/beta-subunit N-terminal" evidence="9">
    <location>
        <begin position="21"/>
        <end position="209"/>
    </location>
</feature>
<dbReference type="SMART" id="SM00893">
    <property type="entry name" value="ETF"/>
    <property type="match status" value="1"/>
</dbReference>
<dbReference type="SUPFAM" id="SSF52402">
    <property type="entry name" value="Adenine nucleotide alpha hydrolases-like"/>
    <property type="match status" value="1"/>
</dbReference>
<dbReference type="Pfam" id="PF01012">
    <property type="entry name" value="ETF"/>
    <property type="match status" value="1"/>
</dbReference>
<gene>
    <name evidence="10" type="ORF">SA87_12045</name>
</gene>
<comment type="cofactor">
    <cofactor evidence="8">
        <name>AMP</name>
        <dbReference type="ChEBI" id="CHEBI:456215"/>
    </cofactor>
</comment>
<dbReference type="InterPro" id="IPR000049">
    <property type="entry name" value="ET-Flavoprotein_bsu_CS"/>
</dbReference>
<keyword evidence="5" id="KW-0249">Electron transport</keyword>
<evidence type="ECO:0000256" key="5">
    <source>
        <dbReference type="ARBA" id="ARBA00022982"/>
    </source>
</evidence>
<evidence type="ECO:0000256" key="7">
    <source>
        <dbReference type="ARBA" id="ARBA00042002"/>
    </source>
</evidence>
<dbReference type="OrthoDB" id="9804960at2"/>
<dbReference type="InterPro" id="IPR012255">
    <property type="entry name" value="ETF_b"/>
</dbReference>
<evidence type="ECO:0000256" key="3">
    <source>
        <dbReference type="ARBA" id="ARBA00016797"/>
    </source>
</evidence>
<dbReference type="FunFam" id="3.40.50.620:FF:000011">
    <property type="entry name" value="Electron transfer flavoprotein subunit beta"/>
    <property type="match status" value="1"/>
</dbReference>
<keyword evidence="11" id="KW-1185">Reference proteome</keyword>
<dbReference type="InterPro" id="IPR014729">
    <property type="entry name" value="Rossmann-like_a/b/a_fold"/>
</dbReference>
<evidence type="ECO:0000256" key="4">
    <source>
        <dbReference type="ARBA" id="ARBA00022448"/>
    </source>
</evidence>
<dbReference type="CDD" id="cd01714">
    <property type="entry name" value="ETF_beta"/>
    <property type="match status" value="1"/>
</dbReference>
<evidence type="ECO:0000313" key="11">
    <source>
        <dbReference type="Proteomes" id="UP000243024"/>
    </source>
</evidence>
<dbReference type="PANTHER" id="PTHR21294">
    <property type="entry name" value="ELECTRON TRANSFER FLAVOPROTEIN BETA-SUBUNIT"/>
    <property type="match status" value="1"/>
</dbReference>
<dbReference type="Proteomes" id="UP000243024">
    <property type="component" value="Unassembled WGS sequence"/>
</dbReference>
<dbReference type="GO" id="GO:0005829">
    <property type="term" value="C:cytosol"/>
    <property type="evidence" value="ECO:0007669"/>
    <property type="project" value="TreeGrafter"/>
</dbReference>
<sequence>MKIIVLMKQTFDTEEKVVVEGGRIKEDGVQFIINPYDEYAVEEAIRIKEAGEAEVVVLSYGPPRVEEALRKALAMGADRAILVEAEAPPVDEAFVADVLARVVEKEAPDLLLAGYFSVDNGGGQVALRVAERLGLNHIGAVLKLSVDGRKVRAERDAEGDVEIVEAELPLLVTAQQGLNDPRYPSLPGIMKAKKKPLERISPADLGVERAEKTTVVDRFAPPKREAGKILGGTAEEAARELVRLLREEAKVV</sequence>
<dbReference type="GO" id="GO:0009055">
    <property type="term" value="F:electron transfer activity"/>
    <property type="evidence" value="ECO:0007669"/>
    <property type="project" value="InterPro"/>
</dbReference>
<comment type="caution">
    <text evidence="10">The sequence shown here is derived from an EMBL/GenBank/DDBJ whole genome shotgun (WGS) entry which is preliminary data.</text>
</comment>
<comment type="similarity">
    <text evidence="1">Belongs to the ETF beta-subunit/FixA family.</text>
</comment>
<dbReference type="GO" id="GO:0046395">
    <property type="term" value="P:carboxylic acid catabolic process"/>
    <property type="evidence" value="ECO:0007669"/>
    <property type="project" value="UniProtKB-ARBA"/>
</dbReference>
<evidence type="ECO:0000256" key="2">
    <source>
        <dbReference type="ARBA" id="ARBA00011355"/>
    </source>
</evidence>
<evidence type="ECO:0000313" key="10">
    <source>
        <dbReference type="EMBL" id="OAR05593.1"/>
    </source>
</evidence>
<name>A0A132NBW7_HYDSH</name>
<reference evidence="10 11" key="1">
    <citation type="submission" date="2015-09" db="EMBL/GenBank/DDBJ databases">
        <title>Draft genome sequence of Hydrogenibacillus schlegelii DSM 2000.</title>
        <authorList>
            <person name="Hemp J."/>
        </authorList>
    </citation>
    <scope>NUCLEOTIDE SEQUENCE [LARGE SCALE GENOMIC DNA]</scope>
    <source>
        <strain evidence="10 11">MA 48</strain>
    </source>
</reference>
<evidence type="ECO:0000256" key="1">
    <source>
        <dbReference type="ARBA" id="ARBA00007557"/>
    </source>
</evidence>
<dbReference type="STRING" id="1484.SA87_12045"/>
<dbReference type="InterPro" id="IPR014730">
    <property type="entry name" value="ETF_a/b_N"/>
</dbReference>
<keyword evidence="4" id="KW-0813">Transport</keyword>
<evidence type="ECO:0000259" key="9">
    <source>
        <dbReference type="SMART" id="SM00893"/>
    </source>
</evidence>
<dbReference type="Gene3D" id="3.40.50.620">
    <property type="entry name" value="HUPs"/>
    <property type="match status" value="1"/>
</dbReference>
<dbReference type="InterPro" id="IPR033948">
    <property type="entry name" value="ETF_beta_N"/>
</dbReference>
<dbReference type="AlphaFoldDB" id="A0A132NBW7"/>
<protein>
    <recommendedName>
        <fullName evidence="3">Electron transfer flavoprotein subunit beta</fullName>
    </recommendedName>
    <alternativeName>
        <fullName evidence="7">Electron transfer flavoprotein small subunit</fullName>
    </alternativeName>
</protein>
<organism evidence="10 11">
    <name type="scientific">Hydrogenibacillus schlegelii</name>
    <name type="common">Bacillus schlegelii</name>
    <dbReference type="NCBI Taxonomy" id="1484"/>
    <lineage>
        <taxon>Bacteria</taxon>
        <taxon>Bacillati</taxon>
        <taxon>Bacillota</taxon>
        <taxon>Bacilli</taxon>
        <taxon>Bacillales</taxon>
        <taxon>Bacillales Family X. Incertae Sedis</taxon>
        <taxon>Hydrogenibacillus</taxon>
    </lineage>
</organism>